<feature type="compositionally biased region" description="Basic and acidic residues" evidence="5">
    <location>
        <begin position="475"/>
        <end position="487"/>
    </location>
</feature>
<feature type="repeat" description="ARM" evidence="4">
    <location>
        <begin position="358"/>
        <end position="401"/>
    </location>
</feature>
<organism evidence="7 8">
    <name type="scientific">Coccomyxa viridis</name>
    <dbReference type="NCBI Taxonomy" id="1274662"/>
    <lineage>
        <taxon>Eukaryota</taxon>
        <taxon>Viridiplantae</taxon>
        <taxon>Chlorophyta</taxon>
        <taxon>core chlorophytes</taxon>
        <taxon>Trebouxiophyceae</taxon>
        <taxon>Trebouxiophyceae incertae sedis</taxon>
        <taxon>Coccomyxaceae</taxon>
        <taxon>Coccomyxa</taxon>
    </lineage>
</organism>
<dbReference type="InterPro" id="IPR016024">
    <property type="entry name" value="ARM-type_fold"/>
</dbReference>
<feature type="region of interest" description="Disordered" evidence="5">
    <location>
        <begin position="645"/>
        <end position="703"/>
    </location>
</feature>
<dbReference type="InterPro" id="IPR011989">
    <property type="entry name" value="ARM-like"/>
</dbReference>
<evidence type="ECO:0000313" key="7">
    <source>
        <dbReference type="EMBL" id="CAL5229209.1"/>
    </source>
</evidence>
<dbReference type="PANTHER" id="PTHR46241:SF1">
    <property type="entry name" value="OUTER DYNEIN ARM-DOCKING COMPLEX SUBUNIT 2"/>
    <property type="match status" value="1"/>
</dbReference>
<feature type="compositionally biased region" description="Polar residues" evidence="5">
    <location>
        <begin position="645"/>
        <end position="654"/>
    </location>
</feature>
<feature type="region of interest" description="Disordered" evidence="5">
    <location>
        <begin position="451"/>
        <end position="488"/>
    </location>
</feature>
<dbReference type="SMART" id="SM00185">
    <property type="entry name" value="ARM"/>
    <property type="match status" value="7"/>
</dbReference>
<evidence type="ECO:0000256" key="5">
    <source>
        <dbReference type="SAM" id="MobiDB-lite"/>
    </source>
</evidence>
<evidence type="ECO:0000256" key="2">
    <source>
        <dbReference type="ARBA" id="ARBA00022859"/>
    </source>
</evidence>
<dbReference type="Gene3D" id="1.25.10.10">
    <property type="entry name" value="Leucine-rich Repeat Variant"/>
    <property type="match status" value="3"/>
</dbReference>
<comment type="caution">
    <text evidence="7">The sequence shown here is derived from an EMBL/GenBank/DDBJ whole genome shotgun (WGS) entry which is preliminary data.</text>
</comment>
<dbReference type="EMBL" id="CAXHTA020000020">
    <property type="protein sequence ID" value="CAL5229209.1"/>
    <property type="molecule type" value="Genomic_DNA"/>
</dbReference>
<name>A0ABP1GF42_9CHLO</name>
<evidence type="ECO:0000256" key="4">
    <source>
        <dbReference type="PROSITE-ProRule" id="PRU00259"/>
    </source>
</evidence>
<sequence>MIERDVVKDLHDQLLTGDKEQQASAVGHIRDLCAEREEYREMFASTVPHLAGLIDTTAAADTLALTHIAAQALGFLAESDPIRDIIRDTGGLQNLIDVLKALQKASTGSTAAGKDLRIILLTVLLAMAVDETNRAACLTAGLIPLLIQMLQSIRDDQVALDRAAKLVGRLAYNRAVKEAVRDAQGINALVKLLQPSKDAGGSHLTETVAVAITILAINNELNQDAVRDAYGISPIVKMLEQSKDGSQVVAAADAIRALTLNNNTNKDAVREAWALPLLVKLLSSEDKQLVSKAMDCLRILTTGNDANKEAIFKIPSSLSTLMKHMSSDGDLSVMERAVAIIGNLSGDERHFLALREAGVMQRLVHLLEQSPESRIPELAAKTLAMLAANDANQTAIRLSGGIPPLMRLLIIRPSDQVLTAAEDTLRRLQVSGAERNAILDTLRYMESLHERQLSHARASTGPHQAPSKMDPNSSRPDHEQERSDAKPFTRYTVEETVELLRLLGFRNLDILEAHGITGADLLELDEHDLRDELKVPHLQMKKIKNLKAAFKMFNNIQRHPGKGDITYMELQEWLVRAGCSDADITSIKEGFKEALGKPILAVLSFRDFARTFSWFASTLHMMSQGPDAAIDSVSRLPSLAKTASLQSLPAQEQQADGLPSGGQATTHPVQPAPATKHHPAQPATTSNGGPEDAGSQVDHTEAG</sequence>
<dbReference type="InterPro" id="IPR000225">
    <property type="entry name" value="Armadillo"/>
</dbReference>
<evidence type="ECO:0000256" key="3">
    <source>
        <dbReference type="ARBA" id="ARBA00023027"/>
    </source>
</evidence>
<evidence type="ECO:0000259" key="6">
    <source>
        <dbReference type="SMART" id="SM00454"/>
    </source>
</evidence>
<feature type="repeat" description="ARM" evidence="4">
    <location>
        <begin position="141"/>
        <end position="185"/>
    </location>
</feature>
<dbReference type="Gene3D" id="1.10.150.50">
    <property type="entry name" value="Transcription Factor, Ets-1"/>
    <property type="match status" value="1"/>
</dbReference>
<proteinExistence type="predicted"/>
<gene>
    <name evidence="7" type="primary">g12492</name>
    <name evidence="7" type="ORF">VP750_LOCUS11115</name>
</gene>
<accession>A0ABP1GF42</accession>
<dbReference type="SMART" id="SM00454">
    <property type="entry name" value="SAM"/>
    <property type="match status" value="1"/>
</dbReference>
<keyword evidence="3" id="KW-0520">NAD</keyword>
<feature type="repeat" description="ARM" evidence="4">
    <location>
        <begin position="273"/>
        <end position="311"/>
    </location>
</feature>
<dbReference type="Proteomes" id="UP001497392">
    <property type="component" value="Unassembled WGS sequence"/>
</dbReference>
<dbReference type="InterPro" id="IPR001660">
    <property type="entry name" value="SAM"/>
</dbReference>
<keyword evidence="1" id="KW-0399">Innate immunity</keyword>
<evidence type="ECO:0000256" key="1">
    <source>
        <dbReference type="ARBA" id="ARBA00022588"/>
    </source>
</evidence>
<keyword evidence="2" id="KW-0391">Immunity</keyword>
<dbReference type="InterPro" id="IPR013761">
    <property type="entry name" value="SAM/pointed_sf"/>
</dbReference>
<dbReference type="PROSITE" id="PS50176">
    <property type="entry name" value="ARM_REPEAT"/>
    <property type="match status" value="3"/>
</dbReference>
<dbReference type="SUPFAM" id="SSF48371">
    <property type="entry name" value="ARM repeat"/>
    <property type="match status" value="2"/>
</dbReference>
<dbReference type="PANTHER" id="PTHR46241">
    <property type="entry name" value="ARMADILLO REPEAT-CONTAINING PROTEIN 4 ARMC4"/>
    <property type="match status" value="1"/>
</dbReference>
<feature type="domain" description="SAM" evidence="6">
    <location>
        <begin position="488"/>
        <end position="553"/>
    </location>
</feature>
<keyword evidence="8" id="KW-1185">Reference proteome</keyword>
<evidence type="ECO:0000313" key="8">
    <source>
        <dbReference type="Proteomes" id="UP001497392"/>
    </source>
</evidence>
<protein>
    <submittedName>
        <fullName evidence="7">G12492 protein</fullName>
    </submittedName>
</protein>
<reference evidence="7 8" key="1">
    <citation type="submission" date="2024-06" db="EMBL/GenBank/DDBJ databases">
        <authorList>
            <person name="Kraege A."/>
            <person name="Thomma B."/>
        </authorList>
    </citation>
    <scope>NUCLEOTIDE SEQUENCE [LARGE SCALE GENOMIC DNA]</scope>
</reference>